<dbReference type="Proteomes" id="UP000288943">
    <property type="component" value="Chromosome"/>
</dbReference>
<proteinExistence type="predicted"/>
<dbReference type="EMBL" id="CP026520">
    <property type="protein sequence ID" value="QAV16259.1"/>
    <property type="molecule type" value="Genomic_DNA"/>
</dbReference>
<evidence type="ECO:0000313" key="2">
    <source>
        <dbReference type="EMBL" id="MCY9598718.1"/>
    </source>
</evidence>
<organism evidence="3 4">
    <name type="scientific">Paenibacillus chitinolyticus</name>
    <dbReference type="NCBI Taxonomy" id="79263"/>
    <lineage>
        <taxon>Bacteria</taxon>
        <taxon>Bacillati</taxon>
        <taxon>Bacillota</taxon>
        <taxon>Bacilli</taxon>
        <taxon>Bacillales</taxon>
        <taxon>Paenibacillaceae</taxon>
        <taxon>Paenibacillus</taxon>
    </lineage>
</organism>
<reference evidence="2 5" key="2">
    <citation type="submission" date="2022-05" db="EMBL/GenBank/DDBJ databases">
        <title>Genome Sequencing of Bee-Associated Microbes.</title>
        <authorList>
            <person name="Dunlap C."/>
        </authorList>
    </citation>
    <scope>NUCLEOTIDE SEQUENCE [LARGE SCALE GENOMIC DNA]</scope>
    <source>
        <strain evidence="2 5">NRRL B-23120</strain>
    </source>
</reference>
<dbReference type="RefSeq" id="WP_042231309.1">
    <property type="nucleotide sequence ID" value="NZ_CP026520.1"/>
</dbReference>
<dbReference type="KEGG" id="pchi:PC41400_00505"/>
<dbReference type="PROSITE" id="PS51257">
    <property type="entry name" value="PROKAR_LIPOPROTEIN"/>
    <property type="match status" value="1"/>
</dbReference>
<evidence type="ECO:0000313" key="3">
    <source>
        <dbReference type="EMBL" id="QAV16259.1"/>
    </source>
</evidence>
<reference evidence="3 4" key="1">
    <citation type="submission" date="2018-01" db="EMBL/GenBank/DDBJ databases">
        <title>The whole genome sequencing and assembly of Paenibacillus chitinolyticus KCCM 41400 strain.</title>
        <authorList>
            <person name="Kim J.-Y."/>
            <person name="Park M.-K."/>
            <person name="Lee Y.-J."/>
            <person name="Yi H."/>
            <person name="Bahn Y.-S."/>
            <person name="Kim J.F."/>
            <person name="Lee D.-W."/>
        </authorList>
    </citation>
    <scope>NUCLEOTIDE SEQUENCE [LARGE SCALE GENOMIC DNA]</scope>
    <source>
        <strain evidence="3 4">KCCM 41400</strain>
    </source>
</reference>
<protein>
    <submittedName>
        <fullName evidence="3">Uncharacterized protein</fullName>
    </submittedName>
</protein>
<feature type="compositionally biased region" description="Polar residues" evidence="1">
    <location>
        <begin position="33"/>
        <end position="46"/>
    </location>
</feature>
<evidence type="ECO:0000256" key="1">
    <source>
        <dbReference type="SAM" id="MobiDB-lite"/>
    </source>
</evidence>
<evidence type="ECO:0000313" key="4">
    <source>
        <dbReference type="Proteomes" id="UP000288943"/>
    </source>
</evidence>
<dbReference type="GeneID" id="95373295"/>
<dbReference type="EMBL" id="JAMDMJ010000034">
    <property type="protein sequence ID" value="MCY9598718.1"/>
    <property type="molecule type" value="Genomic_DNA"/>
</dbReference>
<dbReference type="AlphaFoldDB" id="A0A410WPC1"/>
<accession>A0A410WPC1</accession>
<evidence type="ECO:0000313" key="5">
    <source>
        <dbReference type="Proteomes" id="UP001527202"/>
    </source>
</evidence>
<feature type="compositionally biased region" description="Low complexity" evidence="1">
    <location>
        <begin position="47"/>
        <end position="68"/>
    </location>
</feature>
<dbReference type="OrthoDB" id="2663089at2"/>
<sequence>MKKQVFMLTSTLLLLAGCDNMGTGEKIEAAGTPVSTAVTPSSGTGKTSATVAPSSSTAGTTAPVSTPVQLPTVSPVASNPAKPPTQEEKKTSVRLADQSGTAAGQGSFLFDFEAGDGFQFYLENKGTQRLFYRVNYPNGQNQVEKTILQPGESHSFTYQKSSPDLPVHGVYTVHMYNDDGSSIDYALVVRNLNL</sequence>
<gene>
    <name evidence="2" type="ORF">M5X16_23465</name>
    <name evidence="3" type="ORF">PC41400_00505</name>
</gene>
<name>A0A410WPC1_9BACL</name>
<dbReference type="Proteomes" id="UP001527202">
    <property type="component" value="Unassembled WGS sequence"/>
</dbReference>
<feature type="region of interest" description="Disordered" evidence="1">
    <location>
        <begin position="32"/>
        <end position="95"/>
    </location>
</feature>
<keyword evidence="5" id="KW-1185">Reference proteome</keyword>